<evidence type="ECO:0000256" key="3">
    <source>
        <dbReference type="ARBA" id="ARBA00022741"/>
    </source>
</evidence>
<evidence type="ECO:0000256" key="8">
    <source>
        <dbReference type="ARBA" id="ARBA00024495"/>
    </source>
</evidence>
<dbReference type="Gene3D" id="3.40.50.12780">
    <property type="entry name" value="N-terminal domain of ligase-like"/>
    <property type="match status" value="1"/>
</dbReference>
<evidence type="ECO:0000256" key="2">
    <source>
        <dbReference type="ARBA" id="ARBA00022598"/>
    </source>
</evidence>
<comment type="catalytic activity">
    <reaction evidence="9">
        <text>15-hydroxy-(5Z,8Z,11Z,13E)-eicosatetraenoate + ATP + CoA = 15-hydroxy-(5Z,8Z,11Z,13E)-eicosatetraenoyl-CoA + AMP + diphosphate</text>
        <dbReference type="Rhea" id="RHEA:52116"/>
        <dbReference type="ChEBI" id="CHEBI:30616"/>
        <dbReference type="ChEBI" id="CHEBI:33019"/>
        <dbReference type="ChEBI" id="CHEBI:57287"/>
        <dbReference type="ChEBI" id="CHEBI:78832"/>
        <dbReference type="ChEBI" id="CHEBI:136409"/>
        <dbReference type="ChEBI" id="CHEBI:456215"/>
    </reaction>
    <physiologicalReaction direction="left-to-right" evidence="9">
        <dbReference type="Rhea" id="RHEA:52117"/>
    </physiologicalReaction>
</comment>
<comment type="catalytic activity">
    <reaction evidence="15">
        <text>hexadecanoate + ATP + CoA = hexadecanoyl-CoA + AMP + diphosphate</text>
        <dbReference type="Rhea" id="RHEA:30751"/>
        <dbReference type="ChEBI" id="CHEBI:7896"/>
        <dbReference type="ChEBI" id="CHEBI:30616"/>
        <dbReference type="ChEBI" id="CHEBI:33019"/>
        <dbReference type="ChEBI" id="CHEBI:57287"/>
        <dbReference type="ChEBI" id="CHEBI:57379"/>
        <dbReference type="ChEBI" id="CHEBI:456215"/>
    </reaction>
    <physiologicalReaction direction="left-to-right" evidence="15">
        <dbReference type="Rhea" id="RHEA:30752"/>
    </physiologicalReaction>
</comment>
<keyword evidence="4" id="KW-0276">Fatty acid metabolism</keyword>
<dbReference type="EMBL" id="JAPWDV010000003">
    <property type="protein sequence ID" value="KAJ6216532.1"/>
    <property type="molecule type" value="Genomic_DNA"/>
</dbReference>
<evidence type="ECO:0000256" key="5">
    <source>
        <dbReference type="ARBA" id="ARBA00022840"/>
    </source>
</evidence>
<evidence type="ECO:0000256" key="10">
    <source>
        <dbReference type="ARBA" id="ARBA00024548"/>
    </source>
</evidence>
<dbReference type="SUPFAM" id="SSF56801">
    <property type="entry name" value="Acetyl-CoA synthetase-like"/>
    <property type="match status" value="1"/>
</dbReference>
<evidence type="ECO:0000256" key="6">
    <source>
        <dbReference type="ARBA" id="ARBA00024469"/>
    </source>
</evidence>
<organism evidence="17 18">
    <name type="scientific">Blomia tropicalis</name>
    <name type="common">Mite</name>
    <dbReference type="NCBI Taxonomy" id="40697"/>
    <lineage>
        <taxon>Eukaryota</taxon>
        <taxon>Metazoa</taxon>
        <taxon>Ecdysozoa</taxon>
        <taxon>Arthropoda</taxon>
        <taxon>Chelicerata</taxon>
        <taxon>Arachnida</taxon>
        <taxon>Acari</taxon>
        <taxon>Acariformes</taxon>
        <taxon>Sarcoptiformes</taxon>
        <taxon>Astigmata</taxon>
        <taxon>Glycyphagoidea</taxon>
        <taxon>Echimyopodidae</taxon>
        <taxon>Blomia</taxon>
    </lineage>
</organism>
<proteinExistence type="inferred from homology"/>
<keyword evidence="3" id="KW-0547">Nucleotide-binding</keyword>
<dbReference type="CDD" id="cd05927">
    <property type="entry name" value="LC-FACS_euk"/>
    <property type="match status" value="1"/>
</dbReference>
<accession>A0A9Q0M0C0</accession>
<dbReference type="GO" id="GO:0047676">
    <property type="term" value="F:arachidonate-CoA ligase activity"/>
    <property type="evidence" value="ECO:0007669"/>
    <property type="project" value="UniProtKB-EC"/>
</dbReference>
<evidence type="ECO:0000256" key="13">
    <source>
        <dbReference type="ARBA" id="ARBA00026121"/>
    </source>
</evidence>
<comment type="similarity">
    <text evidence="1">Belongs to the ATP-dependent AMP-binding enzyme family.</text>
</comment>
<dbReference type="GO" id="GO:0005783">
    <property type="term" value="C:endoplasmic reticulum"/>
    <property type="evidence" value="ECO:0007669"/>
    <property type="project" value="TreeGrafter"/>
</dbReference>
<evidence type="ECO:0000256" key="1">
    <source>
        <dbReference type="ARBA" id="ARBA00006432"/>
    </source>
</evidence>
<dbReference type="PANTHER" id="PTHR43272:SF107">
    <property type="entry name" value="LONG-CHAIN-FATTY-ACID--COA LIGASE 5"/>
    <property type="match status" value="1"/>
</dbReference>
<comment type="catalytic activity">
    <reaction evidence="8">
        <text>12-hydroxy-(5Z,8Z,10E,14Z)-eicosatetraenoate + ATP + CoA = 12-hydroxy-(5Z,8Z,10E,14Z)-eicosatetraenoyl-CoA + AMP + diphosphate</text>
        <dbReference type="Rhea" id="RHEA:52112"/>
        <dbReference type="ChEBI" id="CHEBI:30616"/>
        <dbReference type="ChEBI" id="CHEBI:33019"/>
        <dbReference type="ChEBI" id="CHEBI:57287"/>
        <dbReference type="ChEBI" id="CHEBI:90718"/>
        <dbReference type="ChEBI" id="CHEBI:136408"/>
        <dbReference type="ChEBI" id="CHEBI:456215"/>
    </reaction>
    <physiologicalReaction direction="left-to-right" evidence="8">
        <dbReference type="Rhea" id="RHEA:52113"/>
    </physiologicalReaction>
</comment>
<gene>
    <name evidence="17" type="ORF">RDWZM_007689</name>
</gene>
<name>A0A9Q0M0C0_BLOTA</name>
<evidence type="ECO:0000256" key="11">
    <source>
        <dbReference type="ARBA" id="ARBA00024565"/>
    </source>
</evidence>
<comment type="catalytic activity">
    <reaction evidence="7">
        <text>a long-chain fatty acid + ATP + CoA = a long-chain fatty acyl-CoA + AMP + diphosphate</text>
        <dbReference type="Rhea" id="RHEA:15421"/>
        <dbReference type="ChEBI" id="CHEBI:30616"/>
        <dbReference type="ChEBI" id="CHEBI:33019"/>
        <dbReference type="ChEBI" id="CHEBI:57287"/>
        <dbReference type="ChEBI" id="CHEBI:57560"/>
        <dbReference type="ChEBI" id="CHEBI:83139"/>
        <dbReference type="ChEBI" id="CHEBI:456215"/>
        <dbReference type="EC" id="6.2.1.3"/>
    </reaction>
    <physiologicalReaction direction="left-to-right" evidence="7">
        <dbReference type="Rhea" id="RHEA:15422"/>
    </physiologicalReaction>
</comment>
<evidence type="ECO:0000259" key="16">
    <source>
        <dbReference type="Pfam" id="PF00501"/>
    </source>
</evidence>
<dbReference type="Proteomes" id="UP001142055">
    <property type="component" value="Chromosome 3"/>
</dbReference>
<evidence type="ECO:0000256" key="4">
    <source>
        <dbReference type="ARBA" id="ARBA00022832"/>
    </source>
</evidence>
<dbReference type="GO" id="GO:0016020">
    <property type="term" value="C:membrane"/>
    <property type="evidence" value="ECO:0007669"/>
    <property type="project" value="TreeGrafter"/>
</dbReference>
<comment type="catalytic activity">
    <reaction evidence="6">
        <text>5-hydroxy-(6E,8Z,11Z,14Z)-eicosatetraenoate + ATP + CoA = 5-hydroxy-(6E,8Z,11Z,14Z)-eicosatetraenoyl-CoA + AMP + diphosphate</text>
        <dbReference type="Rhea" id="RHEA:52108"/>
        <dbReference type="ChEBI" id="CHEBI:30616"/>
        <dbReference type="ChEBI" id="CHEBI:33019"/>
        <dbReference type="ChEBI" id="CHEBI:57287"/>
        <dbReference type="ChEBI" id="CHEBI:65341"/>
        <dbReference type="ChEBI" id="CHEBI:136407"/>
        <dbReference type="ChEBI" id="CHEBI:456215"/>
    </reaction>
    <physiologicalReaction direction="left-to-right" evidence="6">
        <dbReference type="Rhea" id="RHEA:52109"/>
    </physiologicalReaction>
</comment>
<comment type="caution">
    <text evidence="17">The sequence shown here is derived from an EMBL/GenBank/DDBJ whole genome shotgun (WGS) entry which is preliminary data.</text>
</comment>
<evidence type="ECO:0000256" key="7">
    <source>
        <dbReference type="ARBA" id="ARBA00024484"/>
    </source>
</evidence>
<keyword evidence="18" id="KW-1185">Reference proteome</keyword>
<dbReference type="InterPro" id="IPR042099">
    <property type="entry name" value="ANL_N_sf"/>
</dbReference>
<dbReference type="InterPro" id="IPR045311">
    <property type="entry name" value="LC-FACS_euk"/>
</dbReference>
<dbReference type="PANTHER" id="PTHR43272">
    <property type="entry name" value="LONG-CHAIN-FATTY-ACID--COA LIGASE"/>
    <property type="match status" value="1"/>
</dbReference>
<evidence type="ECO:0000256" key="9">
    <source>
        <dbReference type="ARBA" id="ARBA00024532"/>
    </source>
</evidence>
<evidence type="ECO:0000313" key="17">
    <source>
        <dbReference type="EMBL" id="KAJ6216532.1"/>
    </source>
</evidence>
<evidence type="ECO:0000256" key="12">
    <source>
        <dbReference type="ARBA" id="ARBA00026113"/>
    </source>
</evidence>
<dbReference type="AlphaFoldDB" id="A0A9Q0M0C0"/>
<dbReference type="Pfam" id="PF00501">
    <property type="entry name" value="AMP-binding"/>
    <property type="match status" value="1"/>
</dbReference>
<keyword evidence="5" id="KW-0067">ATP-binding</keyword>
<protein>
    <recommendedName>
        <fullName evidence="14">Arachidonate--CoA ligase</fullName>
        <ecNumber evidence="12">6.2.1.15</ecNumber>
        <ecNumber evidence="13">6.2.1.3</ecNumber>
    </recommendedName>
</protein>
<dbReference type="EC" id="6.2.1.3" evidence="13"/>
<sequence length="674" mass="75945">MWDSDKLANIGEQKVAIDYSNQSIVDISTMERLPKYLPNGFQVNKLMTNLFEDATTMLESMERGTRLNGDGNCLGRIDNVAKLVTWINYQTVMKRITNFGNGLYHILDGAKIRNQTNGMFPCIGIYSKNCPEYVIAEYGCYWQSLVVVPIYDTLGPHACSFISNQAEIECIVCDKLERVQIILSEAHTIKSLRFLIVFDNIPSSIKQKAENHGIKLVTIHELEQIGSINSVLPNKPNRDDLAVICYTSGTTDTPKGVMLNHGNIIANVSAVMYQMMEYTIRMDDCMMSYLPLAHMFERCCENALFMVGGSIVYFSGDVKQLSDDMKIAMPTLLPAVPRLLTRIYCKIQDSVKSNVMKSLLLNTAFHFKQKNFTKTGIVRNDTFWDKLVFHKIRDTLGGKVRLIMCGSAPLNPNVLEFLRCALGCVVLEGYGQTECVAPCTCTFPNDIQSGHVGPPLSAAKIKLADVPEMGYYAKDGKGEILVQGPIVFQGYFKDPERTAQTLDNDGWLHTGDIGLFNDNGSLQIIDRKKDIFKLAQGEYIAPAKIEDIYCQSPYILQIFVYGDSYKSCLVGIVVPNFPLVQELLRKKNPQLQLDFDDINVQRSSPEIKQCVLDELINVGKMSKLRSFEQVKDIYIYPEGFTIADGLLTPTLKNKRFALKQFFLKQIQQLYSKLE</sequence>
<evidence type="ECO:0000256" key="15">
    <source>
        <dbReference type="ARBA" id="ARBA00049139"/>
    </source>
</evidence>
<dbReference type="EC" id="6.2.1.15" evidence="12"/>
<keyword evidence="2" id="KW-0436">Ligase</keyword>
<reference evidence="17" key="1">
    <citation type="submission" date="2022-12" db="EMBL/GenBank/DDBJ databases">
        <title>Genome assemblies of Blomia tropicalis.</title>
        <authorList>
            <person name="Cui Y."/>
        </authorList>
    </citation>
    <scope>NUCLEOTIDE SEQUENCE</scope>
    <source>
        <tissue evidence="17">Adult mites</tissue>
    </source>
</reference>
<dbReference type="OMA" id="EWIVRDS"/>
<feature type="domain" description="AMP-dependent synthetase/ligase" evidence="16">
    <location>
        <begin position="84"/>
        <end position="492"/>
    </location>
</feature>
<dbReference type="GO" id="GO:0005524">
    <property type="term" value="F:ATP binding"/>
    <property type="evidence" value="ECO:0007669"/>
    <property type="project" value="UniProtKB-KW"/>
</dbReference>
<dbReference type="InterPro" id="IPR000873">
    <property type="entry name" value="AMP-dep_synth/lig_dom"/>
</dbReference>
<evidence type="ECO:0000256" key="14">
    <source>
        <dbReference type="ARBA" id="ARBA00032120"/>
    </source>
</evidence>
<comment type="catalytic activity">
    <reaction evidence="11">
        <text>(E)-hexadec-2-enoate + ATP + CoA = (2E)-hexadecenoyl-CoA + AMP + diphosphate</text>
        <dbReference type="Rhea" id="RHEA:36139"/>
        <dbReference type="ChEBI" id="CHEBI:30616"/>
        <dbReference type="ChEBI" id="CHEBI:33019"/>
        <dbReference type="ChEBI" id="CHEBI:57287"/>
        <dbReference type="ChEBI" id="CHEBI:61526"/>
        <dbReference type="ChEBI" id="CHEBI:72745"/>
        <dbReference type="ChEBI" id="CHEBI:456215"/>
    </reaction>
    <physiologicalReaction direction="left-to-right" evidence="11">
        <dbReference type="Rhea" id="RHEA:36140"/>
    </physiologicalReaction>
</comment>
<evidence type="ECO:0000313" key="18">
    <source>
        <dbReference type="Proteomes" id="UP001142055"/>
    </source>
</evidence>
<comment type="catalytic activity">
    <reaction evidence="10">
        <text>(5Z,8Z,11Z,14Z)-eicosatetraenoate + ATP + CoA = (5Z,8Z,11Z,14Z)-eicosatetraenoyl-CoA + AMP + diphosphate</text>
        <dbReference type="Rhea" id="RHEA:19713"/>
        <dbReference type="ChEBI" id="CHEBI:30616"/>
        <dbReference type="ChEBI" id="CHEBI:32395"/>
        <dbReference type="ChEBI" id="CHEBI:33019"/>
        <dbReference type="ChEBI" id="CHEBI:57287"/>
        <dbReference type="ChEBI" id="CHEBI:57368"/>
        <dbReference type="ChEBI" id="CHEBI:456215"/>
        <dbReference type="EC" id="6.2.1.15"/>
    </reaction>
    <physiologicalReaction direction="left-to-right" evidence="10">
        <dbReference type="Rhea" id="RHEA:19714"/>
    </physiologicalReaction>
</comment>
<keyword evidence="4" id="KW-0443">Lipid metabolism</keyword>